<sequence length="284" mass="34302">MSESSNTDKGAHKLDKELICSRILTDDSYEAIVKDTYKHFKITDKVVCFFNGRDWNIVLLDDMLAYPVLYFDFWSKKDDITYKNSLVVCPITLRSMIYKGRIQIQDIVNDRLYLLNTDTKDEFFMDSPYTGHYDDEGREKKIKSHVKRHEVKILLLRDTFMFLIDPKYIVVREDLKHRPIIYERYYTNRLTYDDKGIYTTFHPKTIVYVVQYYSKSMQRYRYTAIVGRDINKETITGYSYKFSGTWEFINKHMEEFIKKRAYVYPVFWFMIEKLYPDINMVYVV</sequence>
<proteinExistence type="predicted"/>
<evidence type="ECO:0000313" key="2">
    <source>
        <dbReference type="Proteomes" id="UP000594342"/>
    </source>
</evidence>
<protein>
    <submittedName>
        <fullName evidence="1">Uncharacterized protein</fullName>
    </submittedName>
</protein>
<gene>
    <name evidence="1" type="ORF">YASMINEVIRUS_950</name>
</gene>
<dbReference type="Proteomes" id="UP000594342">
    <property type="component" value="Unassembled WGS sequence"/>
</dbReference>
<comment type="caution">
    <text evidence="1">The sequence shown here is derived from an EMBL/GenBank/DDBJ whole genome shotgun (WGS) entry which is preliminary data.</text>
</comment>
<evidence type="ECO:0000313" key="1">
    <source>
        <dbReference type="EMBL" id="VBB18487.1"/>
    </source>
</evidence>
<keyword evidence="2" id="KW-1185">Reference proteome</keyword>
<accession>A0A5K0U964</accession>
<name>A0A5K0U964_9VIRU</name>
<organism evidence="1 2">
    <name type="scientific">Yasminevirus sp. GU-2018</name>
    <dbReference type="NCBI Taxonomy" id="2420051"/>
    <lineage>
        <taxon>Viruses</taxon>
        <taxon>Varidnaviria</taxon>
        <taxon>Bamfordvirae</taxon>
        <taxon>Nucleocytoviricota</taxon>
        <taxon>Megaviricetes</taxon>
        <taxon>Imitervirales</taxon>
        <taxon>Mimiviridae</taxon>
        <taxon>Klosneuvirinae</taxon>
        <taxon>Yasminevirus</taxon>
        <taxon>Yasminevirus saudimassiliense</taxon>
    </lineage>
</organism>
<dbReference type="EMBL" id="UPSH01000001">
    <property type="protein sequence ID" value="VBB18487.1"/>
    <property type="molecule type" value="Genomic_DNA"/>
</dbReference>
<reference evidence="1 2" key="1">
    <citation type="submission" date="2018-10" db="EMBL/GenBank/DDBJ databases">
        <authorList>
            <consortium name="IHU Genomes"/>
        </authorList>
    </citation>
    <scope>NUCLEOTIDE SEQUENCE [LARGE SCALE GENOMIC DNA]</scope>
    <source>
        <strain evidence="1 2">A1</strain>
    </source>
</reference>